<sequence length="298" mass="33259">MERKYSSAERLPILMIVVGRQRVGKTSFLNTTAQFLRAHGAEFQIWDADKLNTTYNMSIFHGDARQPKSLDPEDIKAWLEERFIELVTERFDAMLDIGGGDTPLARLVQDVPVVATLEGEGVRVVLVHVIGPELADLDYLERFAEDELLAPEATLIVMNSGLVLSGRSNEVAFSQILDQPAIARAVRKGARIVTMPRLNCMSQVTDRGMMFEDAMNGLAKPGGKPLSLFDKVRVRQWWEDELPGLFFERIPPLWLPEMHERQESATMLAGTEPKRREKGSRSSAELSGAPGQDTQAAP</sequence>
<dbReference type="AlphaFoldDB" id="A0A8B6M3Q5"/>
<keyword evidence="3" id="KW-1185">Reference proteome</keyword>
<gene>
    <name evidence="2" type="ORF">MPC4_110062</name>
</gene>
<accession>A0A8B6M3Q5</accession>
<evidence type="ECO:0000313" key="2">
    <source>
        <dbReference type="EMBL" id="VTZ48762.1"/>
    </source>
</evidence>
<evidence type="ECO:0000313" key="3">
    <source>
        <dbReference type="Proteomes" id="UP000485880"/>
    </source>
</evidence>
<name>A0A8B6M3Q5_METTU</name>
<evidence type="ECO:0008006" key="4">
    <source>
        <dbReference type="Google" id="ProtNLM"/>
    </source>
</evidence>
<organism evidence="2 3">
    <name type="scientific">Methylocella tundrae</name>
    <dbReference type="NCBI Taxonomy" id="227605"/>
    <lineage>
        <taxon>Bacteria</taxon>
        <taxon>Pseudomonadati</taxon>
        <taxon>Pseudomonadota</taxon>
        <taxon>Alphaproteobacteria</taxon>
        <taxon>Hyphomicrobiales</taxon>
        <taxon>Beijerinckiaceae</taxon>
        <taxon>Methylocella</taxon>
    </lineage>
</organism>
<reference evidence="2 3" key="1">
    <citation type="submission" date="2019-05" db="EMBL/GenBank/DDBJ databases">
        <authorList>
            <person name="Farhan Ul Haque M."/>
        </authorList>
    </citation>
    <scope>NUCLEOTIDE SEQUENCE [LARGE SCALE GENOMIC DNA]</scope>
    <source>
        <strain evidence="2">2</strain>
    </source>
</reference>
<evidence type="ECO:0000256" key="1">
    <source>
        <dbReference type="SAM" id="MobiDB-lite"/>
    </source>
</evidence>
<dbReference type="RefSeq" id="WP_174511251.1">
    <property type="nucleotide sequence ID" value="NZ_CABFMQ020000013.1"/>
</dbReference>
<protein>
    <recommendedName>
        <fullName evidence="4">CobQ/CobB/MinD/ParA nucleotide binding domain-containing protein</fullName>
    </recommendedName>
</protein>
<dbReference type="Proteomes" id="UP000485880">
    <property type="component" value="Unassembled WGS sequence"/>
</dbReference>
<comment type="caution">
    <text evidence="2">The sequence shown here is derived from an EMBL/GenBank/DDBJ whole genome shotgun (WGS) entry which is preliminary data.</text>
</comment>
<proteinExistence type="predicted"/>
<dbReference type="EMBL" id="CABFMQ020000013">
    <property type="protein sequence ID" value="VTZ48762.1"/>
    <property type="molecule type" value="Genomic_DNA"/>
</dbReference>
<feature type="region of interest" description="Disordered" evidence="1">
    <location>
        <begin position="264"/>
        <end position="298"/>
    </location>
</feature>